<dbReference type="InterPro" id="IPR010982">
    <property type="entry name" value="Lambda_DNA-bd_dom_sf"/>
</dbReference>
<dbReference type="InterPro" id="IPR036597">
    <property type="entry name" value="Fido-like_dom_sf"/>
</dbReference>
<dbReference type="SUPFAM" id="SSF140931">
    <property type="entry name" value="Fic-like"/>
    <property type="match status" value="1"/>
</dbReference>
<feature type="domain" description="Fido" evidence="2">
    <location>
        <begin position="195"/>
        <end position="334"/>
    </location>
</feature>
<keyword evidence="4" id="KW-1185">Reference proteome</keyword>
<feature type="domain" description="HTH cro/C1-type" evidence="1">
    <location>
        <begin position="5"/>
        <end position="59"/>
    </location>
</feature>
<dbReference type="PROSITE" id="PS50943">
    <property type="entry name" value="HTH_CROC1"/>
    <property type="match status" value="1"/>
</dbReference>
<dbReference type="RefSeq" id="WP_371570831.1">
    <property type="nucleotide sequence ID" value="NZ_JASMRN010000009.1"/>
</dbReference>
<dbReference type="Pfam" id="PF02661">
    <property type="entry name" value="Fic"/>
    <property type="match status" value="1"/>
</dbReference>
<evidence type="ECO:0000313" key="3">
    <source>
        <dbReference type="EMBL" id="MEZ7515971.1"/>
    </source>
</evidence>
<protein>
    <submittedName>
        <fullName evidence="3">Fic family protein</fullName>
    </submittedName>
</protein>
<evidence type="ECO:0000313" key="4">
    <source>
        <dbReference type="Proteomes" id="UP001568894"/>
    </source>
</evidence>
<sequence length="351" mass="39758">MKNILRAARENKGIKTRELSKMVKIDQALISKFESGSRRPTKDQLLKLASTLDIELTPLLISWLKEKILHEISNEEFALEALKEAQEELTIKLAKESKSINDLFEKDLQLIEELNIVAHQLGVANNVKLQDNFIITYVFESNSLDGNSLSKIETEVILNEGQSIAGKSMHEHLAVINHQEALRYTHKIAQSKELLTVATIIEIHQLLFRGINPKEAGTFRTTAISIKDDLFSPSKTESIEADLESLMLWFNENKNDLHPVLLAAAFKIKFVSLQSFKQGTAKIARLLTNLILLQNDLTPIIYKSDSDSKKTYLSALMASIQDQNNSSFTTFLLQQEKESLEFNISFMKKVD</sequence>
<organism evidence="3 4">
    <name type="scientific">Flavobacterium frigidarium</name>
    <dbReference type="NCBI Taxonomy" id="99286"/>
    <lineage>
        <taxon>Bacteria</taxon>
        <taxon>Pseudomonadati</taxon>
        <taxon>Bacteroidota</taxon>
        <taxon>Flavobacteriia</taxon>
        <taxon>Flavobacteriales</taxon>
        <taxon>Flavobacteriaceae</taxon>
        <taxon>Flavobacterium</taxon>
    </lineage>
</organism>
<dbReference type="CDD" id="cd00093">
    <property type="entry name" value="HTH_XRE"/>
    <property type="match status" value="1"/>
</dbReference>
<dbReference type="InterPro" id="IPR040198">
    <property type="entry name" value="Fido_containing"/>
</dbReference>
<evidence type="ECO:0000259" key="2">
    <source>
        <dbReference type="PROSITE" id="PS51459"/>
    </source>
</evidence>
<comment type="caution">
    <text evidence="3">The sequence shown here is derived from an EMBL/GenBank/DDBJ whole genome shotgun (WGS) entry which is preliminary data.</text>
</comment>
<dbReference type="PANTHER" id="PTHR13504:SF38">
    <property type="entry name" value="FIDO DOMAIN-CONTAINING PROTEIN"/>
    <property type="match status" value="1"/>
</dbReference>
<dbReference type="Gene3D" id="1.10.3290.10">
    <property type="entry name" value="Fido-like domain"/>
    <property type="match status" value="1"/>
</dbReference>
<dbReference type="EMBL" id="JASMRN010000009">
    <property type="protein sequence ID" value="MEZ7515971.1"/>
    <property type="molecule type" value="Genomic_DNA"/>
</dbReference>
<dbReference type="Gene3D" id="1.10.260.40">
    <property type="entry name" value="lambda repressor-like DNA-binding domains"/>
    <property type="match status" value="1"/>
</dbReference>
<dbReference type="Pfam" id="PF01381">
    <property type="entry name" value="HTH_3"/>
    <property type="match status" value="1"/>
</dbReference>
<dbReference type="InterPro" id="IPR001387">
    <property type="entry name" value="Cro/C1-type_HTH"/>
</dbReference>
<proteinExistence type="predicted"/>
<dbReference type="Proteomes" id="UP001568894">
    <property type="component" value="Unassembled WGS sequence"/>
</dbReference>
<dbReference type="SUPFAM" id="SSF47413">
    <property type="entry name" value="lambda repressor-like DNA-binding domains"/>
    <property type="match status" value="1"/>
</dbReference>
<reference evidence="3 4" key="1">
    <citation type="submission" date="2023-05" db="EMBL/GenBank/DDBJ databases">
        <title>Adaptations of aquatic viruses from atmosphere-close ecosystems of the Central Arctic Ocean.</title>
        <authorList>
            <person name="Rahlff J."/>
            <person name="Holmfeldt K."/>
        </authorList>
    </citation>
    <scope>NUCLEOTIDE SEQUENCE [LARGE SCALE GENOMIC DNA]</scope>
    <source>
        <strain evidence="3 4">Arc14</strain>
    </source>
</reference>
<gene>
    <name evidence="3" type="ORF">QO192_11845</name>
</gene>
<dbReference type="PANTHER" id="PTHR13504">
    <property type="entry name" value="FIDO DOMAIN-CONTAINING PROTEIN DDB_G0283145"/>
    <property type="match status" value="1"/>
</dbReference>
<dbReference type="SMART" id="SM00530">
    <property type="entry name" value="HTH_XRE"/>
    <property type="match status" value="1"/>
</dbReference>
<evidence type="ECO:0000259" key="1">
    <source>
        <dbReference type="PROSITE" id="PS50943"/>
    </source>
</evidence>
<accession>A0ABV4KGW3</accession>
<dbReference type="PROSITE" id="PS51459">
    <property type="entry name" value="FIDO"/>
    <property type="match status" value="1"/>
</dbReference>
<name>A0ABV4KGW3_9FLAO</name>
<dbReference type="InterPro" id="IPR003812">
    <property type="entry name" value="Fido"/>
</dbReference>